<evidence type="ECO:0000313" key="1">
    <source>
        <dbReference type="EMBL" id="SPM29948.1"/>
    </source>
</evidence>
<name>A0A2U3NEK4_9MYCO</name>
<dbReference type="Proteomes" id="UP000241595">
    <property type="component" value="Unassembled WGS sequence"/>
</dbReference>
<dbReference type="AlphaFoldDB" id="A0A2U3NEK4"/>
<evidence type="ECO:0000313" key="2">
    <source>
        <dbReference type="Proteomes" id="UP000241595"/>
    </source>
</evidence>
<dbReference type="EMBL" id="FTRV01000015">
    <property type="protein sequence ID" value="SPM29948.1"/>
    <property type="molecule type" value="Genomic_DNA"/>
</dbReference>
<dbReference type="RefSeq" id="WP_077100719.1">
    <property type="nucleotide sequence ID" value="NZ_LT717701.1"/>
</dbReference>
<reference evidence="1 2" key="1">
    <citation type="submission" date="2017-01" db="EMBL/GenBank/DDBJ databases">
        <authorList>
            <consortium name="Urmite Genomes"/>
        </authorList>
    </citation>
    <scope>NUCLEOTIDE SEQUENCE [LARGE SCALE GENOMIC DNA]</scope>
    <source>
        <strain evidence="1 2">AB308</strain>
    </source>
</reference>
<sequence>MKLSCHQCGRELDADDRAGWAAWPFRGHVRIRLGTIRITATPDEAFQLASELVDAIDTLRGAREVPSGR</sequence>
<proteinExistence type="predicted"/>
<dbReference type="STRING" id="1841859.GCA_900157385_03448"/>
<accession>A0A2U3NEK4</accession>
<organism evidence="1 2">
    <name type="scientific">Mycobacterium terramassiliense</name>
    <dbReference type="NCBI Taxonomy" id="1841859"/>
    <lineage>
        <taxon>Bacteria</taxon>
        <taxon>Bacillati</taxon>
        <taxon>Actinomycetota</taxon>
        <taxon>Actinomycetes</taxon>
        <taxon>Mycobacteriales</taxon>
        <taxon>Mycobacteriaceae</taxon>
        <taxon>Mycobacterium</taxon>
    </lineage>
</organism>
<protein>
    <submittedName>
        <fullName evidence="1">Mycobacterium terramassiliense ORFan</fullName>
    </submittedName>
</protein>
<keyword evidence="2" id="KW-1185">Reference proteome</keyword>
<gene>
    <name evidence="1" type="ORF">MTAB308_3446</name>
</gene>